<evidence type="ECO:0000256" key="2">
    <source>
        <dbReference type="ARBA" id="ARBA00022448"/>
    </source>
</evidence>
<comment type="caution">
    <text evidence="10">The sequence shown here is derived from an EMBL/GenBank/DDBJ whole genome shotgun (WGS) entry which is preliminary data.</text>
</comment>
<dbReference type="GO" id="GO:0009279">
    <property type="term" value="C:cell outer membrane"/>
    <property type="evidence" value="ECO:0007669"/>
    <property type="project" value="UniProtKB-SubCell"/>
</dbReference>
<evidence type="ECO:0000256" key="3">
    <source>
        <dbReference type="ARBA" id="ARBA00022452"/>
    </source>
</evidence>
<keyword evidence="5 7" id="KW-0472">Membrane</keyword>
<dbReference type="GO" id="GO:0031640">
    <property type="term" value="P:killing of cells of another organism"/>
    <property type="evidence" value="ECO:0007669"/>
    <property type="project" value="UniProtKB-KW"/>
</dbReference>
<accession>A0A132EDY3</accession>
<feature type="region of interest" description="Disordered" evidence="8">
    <location>
        <begin position="312"/>
        <end position="341"/>
    </location>
</feature>
<dbReference type="InterPro" id="IPR028351">
    <property type="entry name" value="CyaE"/>
</dbReference>
<gene>
    <name evidence="10" type="ORF">WT56_21510</name>
</gene>
<sequence length="479" mass="51417">MKRCASALLIAISAFPLTALAAPVDMLAGRIDAPAFSIIEAAACPTAEIDAPFELEDVILRAICMHPRVRQTWAAIQARASAVGSARSAYLPSLSARAGIQRDTVSTRHDYSAYGLGSVDRSQTMSASDGSLELTWLLFDFGRRGANVRQTRALLAAAHANHDETLQTIFFDAARAFYAVRDSPAAVRAAQLTEDVAVESVAIARAKHEAGAGTLSDQLQAITSYRRAVLDRVTAEGDVRTAAGLLSVAMGLGPNVPIRISTADTIPDERAVTAGIDSLIDEAKTRHPALVAARAILDAARADVDAAHAEGRPTLSLAGKRTRNKSFGQHPGEAPVSPNGSSTIGIQLTIPLIDGFGSRYRIAHARARADEREAELRNTELLISAEVWKSYHGLQADAANLTNSRDLLDDADRSLDIARGRYKEGVGTFTELLNAQAARADAERQRVQAVSKWRMSRLRLAASLGNLRLSRPDWIGRYD</sequence>
<evidence type="ECO:0000256" key="7">
    <source>
        <dbReference type="PIRNR" id="PIRNR001892"/>
    </source>
</evidence>
<evidence type="ECO:0000256" key="5">
    <source>
        <dbReference type="ARBA" id="ARBA00023136"/>
    </source>
</evidence>
<dbReference type="EMBL" id="LPJR01000050">
    <property type="protein sequence ID" value="KWF25761.1"/>
    <property type="molecule type" value="Genomic_DNA"/>
</dbReference>
<organism evidence="10 11">
    <name type="scientific">Burkholderia pseudomultivorans</name>
    <dbReference type="NCBI Taxonomy" id="1207504"/>
    <lineage>
        <taxon>Bacteria</taxon>
        <taxon>Pseudomonadati</taxon>
        <taxon>Pseudomonadota</taxon>
        <taxon>Betaproteobacteria</taxon>
        <taxon>Burkholderiales</taxon>
        <taxon>Burkholderiaceae</taxon>
        <taxon>Burkholderia</taxon>
        <taxon>Burkholderia cepacia complex</taxon>
    </lineage>
</organism>
<keyword evidence="7" id="KW-0354">Hemolysis</keyword>
<comment type="subcellular location">
    <subcellularLocation>
        <location evidence="7">Cell outer membrane</location>
        <topology evidence="7">Peripheral membrane protein</topology>
    </subcellularLocation>
</comment>
<evidence type="ECO:0000313" key="11">
    <source>
        <dbReference type="Proteomes" id="UP000062912"/>
    </source>
</evidence>
<evidence type="ECO:0000256" key="6">
    <source>
        <dbReference type="ARBA" id="ARBA00023237"/>
    </source>
</evidence>
<dbReference type="PANTHER" id="PTHR30026">
    <property type="entry name" value="OUTER MEMBRANE PROTEIN TOLC"/>
    <property type="match status" value="1"/>
</dbReference>
<evidence type="ECO:0000256" key="4">
    <source>
        <dbReference type="ARBA" id="ARBA00022692"/>
    </source>
</evidence>
<dbReference type="AlphaFoldDB" id="A0A132EDY3"/>
<evidence type="ECO:0000256" key="9">
    <source>
        <dbReference type="SAM" id="SignalP"/>
    </source>
</evidence>
<keyword evidence="6 7" id="KW-0998">Cell outer membrane</keyword>
<keyword evidence="2 7" id="KW-0813">Transport</keyword>
<dbReference type="OrthoDB" id="8553524at2"/>
<protein>
    <recommendedName>
        <fullName evidence="7">Protein CyaE</fullName>
    </recommendedName>
</protein>
<comment type="similarity">
    <text evidence="1 7">Belongs to the outer membrane factor (OMF) (TC 1.B.17) family.</text>
</comment>
<name>A0A132EDY3_9BURK</name>
<dbReference type="InterPro" id="IPR051906">
    <property type="entry name" value="TolC-like"/>
</dbReference>
<reference evidence="10 11" key="1">
    <citation type="submission" date="2015-11" db="EMBL/GenBank/DDBJ databases">
        <title>Expanding the genomic diversity of Burkholderia species for the development of highly accurate diagnostics.</title>
        <authorList>
            <person name="Sahl J."/>
            <person name="Keim P."/>
            <person name="Wagner D."/>
        </authorList>
    </citation>
    <scope>NUCLEOTIDE SEQUENCE [LARGE SCALE GENOMIC DNA]</scope>
    <source>
        <strain evidence="10 11">MSMB368WGS</strain>
    </source>
</reference>
<dbReference type="RefSeq" id="WP_060244157.1">
    <property type="nucleotide sequence ID" value="NZ_LPJR01000050.1"/>
</dbReference>
<dbReference type="Proteomes" id="UP000062912">
    <property type="component" value="Unassembled WGS sequence"/>
</dbReference>
<comment type="function">
    <text evidence="7">CyaE is necessary for transport of calmodulin-sensitive adenylate cyclase-hemolysin (cyclolysin).</text>
</comment>
<dbReference type="Pfam" id="PF02321">
    <property type="entry name" value="OEP"/>
    <property type="match status" value="2"/>
</dbReference>
<dbReference type="GO" id="GO:0015288">
    <property type="term" value="F:porin activity"/>
    <property type="evidence" value="ECO:0007669"/>
    <property type="project" value="TreeGrafter"/>
</dbReference>
<keyword evidence="7" id="KW-0204">Cytolysis</keyword>
<dbReference type="PANTHER" id="PTHR30026:SF20">
    <property type="entry name" value="OUTER MEMBRANE PROTEIN TOLC"/>
    <property type="match status" value="1"/>
</dbReference>
<keyword evidence="3" id="KW-1134">Transmembrane beta strand</keyword>
<dbReference type="SUPFAM" id="SSF56954">
    <property type="entry name" value="Outer membrane efflux proteins (OEP)"/>
    <property type="match status" value="1"/>
</dbReference>
<keyword evidence="9" id="KW-0732">Signal</keyword>
<evidence type="ECO:0000256" key="8">
    <source>
        <dbReference type="SAM" id="MobiDB-lite"/>
    </source>
</evidence>
<evidence type="ECO:0000313" key="10">
    <source>
        <dbReference type="EMBL" id="KWF25761.1"/>
    </source>
</evidence>
<dbReference type="Gene3D" id="1.20.1600.10">
    <property type="entry name" value="Outer membrane efflux proteins (OEP)"/>
    <property type="match status" value="1"/>
</dbReference>
<dbReference type="InterPro" id="IPR003423">
    <property type="entry name" value="OMP_efflux"/>
</dbReference>
<evidence type="ECO:0000256" key="1">
    <source>
        <dbReference type="ARBA" id="ARBA00007613"/>
    </source>
</evidence>
<keyword evidence="4" id="KW-0812">Transmembrane</keyword>
<dbReference type="PIRSF" id="PIRSF001892">
    <property type="entry name" value="CyaE"/>
    <property type="match status" value="1"/>
</dbReference>
<dbReference type="GO" id="GO:0015562">
    <property type="term" value="F:efflux transmembrane transporter activity"/>
    <property type="evidence" value="ECO:0007669"/>
    <property type="project" value="InterPro"/>
</dbReference>
<proteinExistence type="inferred from homology"/>
<feature type="chain" id="PRO_5007290661" description="Protein CyaE" evidence="9">
    <location>
        <begin position="22"/>
        <end position="479"/>
    </location>
</feature>
<dbReference type="GO" id="GO:1990281">
    <property type="term" value="C:efflux pump complex"/>
    <property type="evidence" value="ECO:0007669"/>
    <property type="project" value="TreeGrafter"/>
</dbReference>
<feature type="signal peptide" evidence="9">
    <location>
        <begin position="1"/>
        <end position="21"/>
    </location>
</feature>